<dbReference type="PROSITE" id="PS00189">
    <property type="entry name" value="LIPOYL"/>
    <property type="match status" value="1"/>
</dbReference>
<evidence type="ECO:0000259" key="5">
    <source>
        <dbReference type="PROSITE" id="PS50968"/>
    </source>
</evidence>
<evidence type="ECO:0000256" key="4">
    <source>
        <dbReference type="PIRSR" id="PIRSR617453-50"/>
    </source>
</evidence>
<dbReference type="PROSITE" id="PS50968">
    <property type="entry name" value="BIOTINYL_LIPOYL"/>
    <property type="match status" value="1"/>
</dbReference>
<comment type="caution">
    <text evidence="6">The sequence shown here is derived from an EMBL/GenBank/DDBJ whole genome shotgun (WGS) entry which is preliminary data.</text>
</comment>
<dbReference type="PANTHER" id="PTHR11715:SF3">
    <property type="entry name" value="GLYCINE CLEAVAGE SYSTEM H PROTEIN-RELATED"/>
    <property type="match status" value="1"/>
</dbReference>
<dbReference type="AlphaFoldDB" id="A0A1C0AI31"/>
<dbReference type="GO" id="GO:0009249">
    <property type="term" value="P:protein lipoylation"/>
    <property type="evidence" value="ECO:0007669"/>
    <property type="project" value="TreeGrafter"/>
</dbReference>
<comment type="cofactor">
    <cofactor evidence="3">
        <name>(R)-lipoate</name>
        <dbReference type="ChEBI" id="CHEBI:83088"/>
    </cofactor>
    <text evidence="3">Binds 1 lipoyl cofactor covalently.</text>
</comment>
<feature type="modified residue" description="N6-lipoyllysine" evidence="3 4">
    <location>
        <position position="58"/>
    </location>
</feature>
<dbReference type="InterPro" id="IPR000089">
    <property type="entry name" value="Biotin_lipoyl"/>
</dbReference>
<dbReference type="RefSeq" id="WP_068752491.1">
    <property type="nucleotide sequence ID" value="NZ_MBQD01000025.1"/>
</dbReference>
<dbReference type="PANTHER" id="PTHR11715">
    <property type="entry name" value="GLYCINE CLEAVAGE SYSTEM H PROTEIN"/>
    <property type="match status" value="1"/>
</dbReference>
<protein>
    <recommendedName>
        <fullName evidence="3">Glycine cleavage system H protein</fullName>
    </recommendedName>
</protein>
<reference evidence="7" key="1">
    <citation type="submission" date="2016-07" db="EMBL/GenBank/DDBJ databases">
        <authorList>
            <person name="Florea S."/>
            <person name="Webb J.S."/>
            <person name="Jaromczyk J."/>
            <person name="Schardl C.L."/>
        </authorList>
    </citation>
    <scope>NUCLEOTIDE SEQUENCE [LARGE SCALE GENOMIC DNA]</scope>
    <source>
        <strain evidence="7">IPBSL-7</strain>
    </source>
</reference>
<proteinExistence type="inferred from homology"/>
<dbReference type="SUPFAM" id="SSF51230">
    <property type="entry name" value="Single hybrid motif"/>
    <property type="match status" value="1"/>
</dbReference>
<keyword evidence="2 3" id="KW-0450">Lipoyl</keyword>
<evidence type="ECO:0000313" key="7">
    <source>
        <dbReference type="Proteomes" id="UP000093501"/>
    </source>
</evidence>
<dbReference type="HAMAP" id="MF_00272">
    <property type="entry name" value="GcvH"/>
    <property type="match status" value="1"/>
</dbReference>
<dbReference type="InterPro" id="IPR017453">
    <property type="entry name" value="GCV_H_sub"/>
</dbReference>
<dbReference type="Gene3D" id="2.40.50.100">
    <property type="match status" value="1"/>
</dbReference>
<dbReference type="GO" id="GO:0005960">
    <property type="term" value="C:glycine cleavage complex"/>
    <property type="evidence" value="ECO:0007669"/>
    <property type="project" value="InterPro"/>
</dbReference>
<feature type="domain" description="Lipoyl-binding" evidence="5">
    <location>
        <begin position="17"/>
        <end position="98"/>
    </location>
</feature>
<evidence type="ECO:0000256" key="2">
    <source>
        <dbReference type="ARBA" id="ARBA00022823"/>
    </source>
</evidence>
<dbReference type="EMBL" id="MBQD01000025">
    <property type="protein sequence ID" value="OCL31714.1"/>
    <property type="molecule type" value="Genomic_DNA"/>
</dbReference>
<dbReference type="InterPro" id="IPR003016">
    <property type="entry name" value="2-oxoA_DH_lipoyl-BS"/>
</dbReference>
<dbReference type="NCBIfam" id="NF002270">
    <property type="entry name" value="PRK01202.1"/>
    <property type="match status" value="1"/>
</dbReference>
<comment type="function">
    <text evidence="3">The glycine cleavage system catalyzes the degradation of glycine. The H protein shuttles the methylamine group of glycine from the P protein to the T protein.</text>
</comment>
<dbReference type="InterPro" id="IPR011053">
    <property type="entry name" value="Single_hybrid_motif"/>
</dbReference>
<organism evidence="6 7">
    <name type="scientific">Tessaracoccus lapidicaptus</name>
    <dbReference type="NCBI Taxonomy" id="1427523"/>
    <lineage>
        <taxon>Bacteria</taxon>
        <taxon>Bacillati</taxon>
        <taxon>Actinomycetota</taxon>
        <taxon>Actinomycetes</taxon>
        <taxon>Propionibacteriales</taxon>
        <taxon>Propionibacteriaceae</taxon>
        <taxon>Tessaracoccus</taxon>
    </lineage>
</organism>
<dbReference type="GO" id="GO:0019464">
    <property type="term" value="P:glycine decarboxylation via glycine cleavage system"/>
    <property type="evidence" value="ECO:0007669"/>
    <property type="project" value="UniProtKB-UniRule"/>
</dbReference>
<sequence>MIKYTETHEWLAADGSEVTVGITQFAADELGEIVFIELPEVGADVTAGTEVVVIESVKAASEIMAPVAGTVTAVNEELVDNPGLVNEDATAAWFFRMTVADPGVLDGLLDEDAYRARIGA</sequence>
<evidence type="ECO:0000256" key="1">
    <source>
        <dbReference type="ARBA" id="ARBA00009249"/>
    </source>
</evidence>
<comment type="subunit">
    <text evidence="3">The glycine cleavage system is composed of four proteins: P, T, L and H.</text>
</comment>
<dbReference type="InterPro" id="IPR002930">
    <property type="entry name" value="GCV_H"/>
</dbReference>
<accession>A0A1C0AI31</accession>
<evidence type="ECO:0000313" key="6">
    <source>
        <dbReference type="EMBL" id="OCL31714.1"/>
    </source>
</evidence>
<dbReference type="NCBIfam" id="TIGR00527">
    <property type="entry name" value="gcvH"/>
    <property type="match status" value="1"/>
</dbReference>
<dbReference type="GO" id="GO:0005829">
    <property type="term" value="C:cytosol"/>
    <property type="evidence" value="ECO:0007669"/>
    <property type="project" value="TreeGrafter"/>
</dbReference>
<dbReference type="Proteomes" id="UP000093501">
    <property type="component" value="Unassembled WGS sequence"/>
</dbReference>
<comment type="similarity">
    <text evidence="1 3">Belongs to the GcvH family.</text>
</comment>
<dbReference type="InterPro" id="IPR033753">
    <property type="entry name" value="GCV_H/Fam206"/>
</dbReference>
<dbReference type="CDD" id="cd06848">
    <property type="entry name" value="GCS_H"/>
    <property type="match status" value="1"/>
</dbReference>
<name>A0A1C0AI31_9ACTN</name>
<gene>
    <name evidence="3" type="primary">gcvH</name>
    <name evidence="6" type="ORF">BCR15_08790</name>
</gene>
<dbReference type="Pfam" id="PF01597">
    <property type="entry name" value="GCV_H"/>
    <property type="match status" value="1"/>
</dbReference>
<keyword evidence="7" id="KW-1185">Reference proteome</keyword>
<evidence type="ECO:0000256" key="3">
    <source>
        <dbReference type="HAMAP-Rule" id="MF_00272"/>
    </source>
</evidence>